<feature type="transmembrane region" description="Helical" evidence="4">
    <location>
        <begin position="46"/>
        <end position="70"/>
    </location>
</feature>
<dbReference type="SUPFAM" id="SSF90123">
    <property type="entry name" value="ABC transporter transmembrane region"/>
    <property type="match status" value="1"/>
</dbReference>
<keyword evidence="2 4" id="KW-1133">Transmembrane helix</keyword>
<dbReference type="GO" id="GO:1904680">
    <property type="term" value="F:peptide transmembrane transporter activity"/>
    <property type="evidence" value="ECO:0007669"/>
    <property type="project" value="InterPro"/>
</dbReference>
<evidence type="ECO:0000256" key="4">
    <source>
        <dbReference type="SAM" id="Phobius"/>
    </source>
</evidence>
<evidence type="ECO:0000313" key="5">
    <source>
        <dbReference type="EMBL" id="SVB72128.1"/>
    </source>
</evidence>
<dbReference type="InterPro" id="IPR036640">
    <property type="entry name" value="ABC1_TM_sf"/>
</dbReference>
<accession>A0A382GA71</accession>
<dbReference type="Pfam" id="PF05992">
    <property type="entry name" value="SbmA_BacA"/>
    <property type="match status" value="1"/>
</dbReference>
<evidence type="ECO:0000256" key="2">
    <source>
        <dbReference type="ARBA" id="ARBA00022989"/>
    </source>
</evidence>
<feature type="non-terminal residue" evidence="5">
    <location>
        <position position="1"/>
    </location>
</feature>
<evidence type="ECO:0000256" key="1">
    <source>
        <dbReference type="ARBA" id="ARBA00022692"/>
    </source>
</evidence>
<dbReference type="InterPro" id="IPR009248">
    <property type="entry name" value="SbmA_BacA"/>
</dbReference>
<dbReference type="AlphaFoldDB" id="A0A382GA71"/>
<dbReference type="GO" id="GO:0015833">
    <property type="term" value="P:peptide transport"/>
    <property type="evidence" value="ECO:0007669"/>
    <property type="project" value="InterPro"/>
</dbReference>
<reference evidence="5" key="1">
    <citation type="submission" date="2018-05" db="EMBL/GenBank/DDBJ databases">
        <authorList>
            <person name="Lanie J.A."/>
            <person name="Ng W.-L."/>
            <person name="Kazmierczak K.M."/>
            <person name="Andrzejewski T.M."/>
            <person name="Davidsen T.M."/>
            <person name="Wayne K.J."/>
            <person name="Tettelin H."/>
            <person name="Glass J.I."/>
            <person name="Rusch D."/>
            <person name="Podicherti R."/>
            <person name="Tsui H.-C.T."/>
            <person name="Winkler M.E."/>
        </authorList>
    </citation>
    <scope>NUCLEOTIDE SEQUENCE</scope>
</reference>
<evidence type="ECO:0000256" key="3">
    <source>
        <dbReference type="ARBA" id="ARBA00023136"/>
    </source>
</evidence>
<name>A0A382GA71_9ZZZZ</name>
<protein>
    <submittedName>
        <fullName evidence="5">Uncharacterized protein</fullName>
    </submittedName>
</protein>
<sequence length="132" mass="15475">YNNQKVEAKFRKQLVFSEDDFKHRATEVLFPMFTAVKRNYYRLFNWYMGFGVWQTAFGLCVGNLALIVLAPAYFDQLITLGVLFQVLNAFGRVESSMGFFIDRWTTIVDFMSVIKRIREFNTALDTAELEKK</sequence>
<organism evidence="5">
    <name type="scientific">marine metagenome</name>
    <dbReference type="NCBI Taxonomy" id="408172"/>
    <lineage>
        <taxon>unclassified sequences</taxon>
        <taxon>metagenomes</taxon>
        <taxon>ecological metagenomes</taxon>
    </lineage>
</organism>
<feature type="transmembrane region" description="Helical" evidence="4">
    <location>
        <begin position="76"/>
        <end position="93"/>
    </location>
</feature>
<gene>
    <name evidence="5" type="ORF">METZ01_LOCUS224982</name>
</gene>
<proteinExistence type="predicted"/>
<dbReference type="GO" id="GO:0005524">
    <property type="term" value="F:ATP binding"/>
    <property type="evidence" value="ECO:0007669"/>
    <property type="project" value="InterPro"/>
</dbReference>
<dbReference type="GO" id="GO:0016020">
    <property type="term" value="C:membrane"/>
    <property type="evidence" value="ECO:0007669"/>
    <property type="project" value="InterPro"/>
</dbReference>
<keyword evidence="1 4" id="KW-0812">Transmembrane</keyword>
<keyword evidence="3 4" id="KW-0472">Membrane</keyword>
<dbReference type="Gene3D" id="1.20.1560.10">
    <property type="entry name" value="ABC transporter type 1, transmembrane domain"/>
    <property type="match status" value="1"/>
</dbReference>
<dbReference type="EMBL" id="UINC01054430">
    <property type="protein sequence ID" value="SVB72128.1"/>
    <property type="molecule type" value="Genomic_DNA"/>
</dbReference>